<proteinExistence type="predicted"/>
<organism evidence="1 2">
    <name type="scientific">Kockovaella imperatae</name>
    <dbReference type="NCBI Taxonomy" id="4999"/>
    <lineage>
        <taxon>Eukaryota</taxon>
        <taxon>Fungi</taxon>
        <taxon>Dikarya</taxon>
        <taxon>Basidiomycota</taxon>
        <taxon>Agaricomycotina</taxon>
        <taxon>Tremellomycetes</taxon>
        <taxon>Tremellales</taxon>
        <taxon>Cuniculitremaceae</taxon>
        <taxon>Kockovaella</taxon>
    </lineage>
</organism>
<dbReference type="OrthoDB" id="2013972at2759"/>
<comment type="caution">
    <text evidence="1">The sequence shown here is derived from an EMBL/GenBank/DDBJ whole genome shotgun (WGS) entry which is preliminary data.</text>
</comment>
<sequence length="229" mass="26021">MSTTTQWAIRDYIPRHENWPYTAADFQRMDEFPDGEFYSNPRLCTHIDDQAIHTLSQYYDAVLPRKGRILDFCSSWVSHFPPDLEVAAKSGSLHVVGMGMSQVELDRNPVLSTRIVQDLNAEPAIPMTDPLDAATCVVSIDYLTQPVKVLESIRDRLVPGGQVHLVISNRCFPTKVVGRWLRVSESERLEMVGDYLHFAGYERIEVVTLTDGSGWRDPLWVVRGKRAES</sequence>
<dbReference type="InParanoid" id="A0A1Y1UC36"/>
<protein>
    <recommendedName>
        <fullName evidence="3">S-adenosyl-L-methionine-dependent methyltransferase</fullName>
    </recommendedName>
</protein>
<dbReference type="GeneID" id="33558169"/>
<dbReference type="Gene3D" id="3.40.50.150">
    <property type="entry name" value="Vaccinia Virus protein VP39"/>
    <property type="match status" value="1"/>
</dbReference>
<gene>
    <name evidence="1" type="ORF">BD324DRAFT_630731</name>
</gene>
<dbReference type="PANTHER" id="PTHR43036:SF2">
    <property type="entry name" value="OS04G0481300 PROTEIN"/>
    <property type="match status" value="1"/>
</dbReference>
<evidence type="ECO:0000313" key="2">
    <source>
        <dbReference type="Proteomes" id="UP000193218"/>
    </source>
</evidence>
<accession>A0A1Y1UC36</accession>
<dbReference type="AlphaFoldDB" id="A0A1Y1UC36"/>
<evidence type="ECO:0008006" key="3">
    <source>
        <dbReference type="Google" id="ProtNLM"/>
    </source>
</evidence>
<dbReference type="EMBL" id="NBSH01000010">
    <property type="protein sequence ID" value="ORX35579.1"/>
    <property type="molecule type" value="Genomic_DNA"/>
</dbReference>
<dbReference type="RefSeq" id="XP_021869743.1">
    <property type="nucleotide sequence ID" value="XM_022016360.1"/>
</dbReference>
<dbReference type="InterPro" id="IPR029063">
    <property type="entry name" value="SAM-dependent_MTases_sf"/>
</dbReference>
<keyword evidence="2" id="KW-1185">Reference proteome</keyword>
<reference evidence="1 2" key="1">
    <citation type="submission" date="2017-03" db="EMBL/GenBank/DDBJ databases">
        <title>Widespread Adenine N6-methylation of Active Genes in Fungi.</title>
        <authorList>
            <consortium name="DOE Joint Genome Institute"/>
            <person name="Mondo S.J."/>
            <person name="Dannebaum R.O."/>
            <person name="Kuo R.C."/>
            <person name="Louie K.B."/>
            <person name="Bewick A.J."/>
            <person name="Labutti K."/>
            <person name="Haridas S."/>
            <person name="Kuo A."/>
            <person name="Salamov A."/>
            <person name="Ahrendt S.R."/>
            <person name="Lau R."/>
            <person name="Bowen B.P."/>
            <person name="Lipzen A."/>
            <person name="Sullivan W."/>
            <person name="Andreopoulos W.B."/>
            <person name="Clum A."/>
            <person name="Lindquist E."/>
            <person name="Daum C."/>
            <person name="Northen T.R."/>
            <person name="Ramamoorthy G."/>
            <person name="Schmitz R.J."/>
            <person name="Gryganskyi A."/>
            <person name="Culley D."/>
            <person name="Magnuson J."/>
            <person name="James T.Y."/>
            <person name="O'Malley M.A."/>
            <person name="Stajich J.E."/>
            <person name="Spatafora J.W."/>
            <person name="Visel A."/>
            <person name="Grigoriev I.V."/>
        </authorList>
    </citation>
    <scope>NUCLEOTIDE SEQUENCE [LARGE SCALE GENOMIC DNA]</scope>
    <source>
        <strain evidence="1 2">NRRL Y-17943</strain>
    </source>
</reference>
<dbReference type="SUPFAM" id="SSF53335">
    <property type="entry name" value="S-adenosyl-L-methionine-dependent methyltransferases"/>
    <property type="match status" value="1"/>
</dbReference>
<evidence type="ECO:0000313" key="1">
    <source>
        <dbReference type="EMBL" id="ORX35579.1"/>
    </source>
</evidence>
<name>A0A1Y1UC36_9TREE</name>
<dbReference type="Proteomes" id="UP000193218">
    <property type="component" value="Unassembled WGS sequence"/>
</dbReference>
<dbReference type="PANTHER" id="PTHR43036">
    <property type="entry name" value="OSJNBB0011N17.9 PROTEIN"/>
    <property type="match status" value="1"/>
</dbReference>